<dbReference type="InParanoid" id="A0A401G604"/>
<name>A0A401G604_9APHY</name>
<evidence type="ECO:0008006" key="4">
    <source>
        <dbReference type="Google" id="ProtNLM"/>
    </source>
</evidence>
<comment type="caution">
    <text evidence="2">The sequence shown here is derived from an EMBL/GenBank/DDBJ whole genome shotgun (WGS) entry which is preliminary data.</text>
</comment>
<dbReference type="GeneID" id="38774512"/>
<feature type="compositionally biased region" description="Acidic residues" evidence="1">
    <location>
        <begin position="606"/>
        <end position="625"/>
    </location>
</feature>
<dbReference type="Proteomes" id="UP000287166">
    <property type="component" value="Unassembled WGS sequence"/>
</dbReference>
<protein>
    <recommendedName>
        <fullName evidence="4">F-box domain-containing protein</fullName>
    </recommendedName>
</protein>
<evidence type="ECO:0000256" key="1">
    <source>
        <dbReference type="SAM" id="MobiDB-lite"/>
    </source>
</evidence>
<dbReference type="OrthoDB" id="5595695at2759"/>
<gene>
    <name evidence="2" type="ORF">SCP_0104750</name>
</gene>
<sequence>MIQHSRLCAIPVTVLENIALEATLIDPLGPPSVLVPLLLTCRYVYHSLSMHGCPHLYGRIFRSRFDSRAAFRRLGVRATYSKNLAWQLRKHCLALKRIRRGDIFDSNLKADLWVAFIMAVENDGKNIVQLEWANIGSLLHNFLVTRLWENRQDSNGWPAESALNALVIWLVWFDLDDAKLAAITPEKRKQIMDLIRPYVLTAARYPSFHAPDNHFDFPLPDELQNAFPYTLMTPHGFYPLYRQPDALIERGRRHFNLPLAISPPLIAQGAKLLYMTLSGTMLFDIPSSLPLNREHAIQLGRTHVCLTQADLVEVNAHKSVKLVDRGTWEWRAALTEEEGRLEDDGVWRRGLKGPSARWDNDWHRLTCCTNPWEIPELKGVVYTYGTLDGQWQGVIQIPDVGQYFALIRSVNFPEDFSDQNPRLSTVPVYMRLREHHCISPEVAVAYGGSPSDYDDGIRNGWFPKVSFRESHGMVRVDDETHNEVSHYETYVEGRPNSHSEDRCMSCLHRRRLEDEELQMRVHAQRRASQEAEIGDGGGRSFALRKETSAAGPPSTSASRLPSSSPMSEAAEDEEMRMAVDNALGPDVNVDELLDEVMGESDHEDGSDAEDTDVDADAYDDDDDRSDTDSVMEYMMHTCNGIQDIIVTGETLPRHGQAWHHFRFYGRVRKWDGLIAIVRVPVHYPELGVFIFRGYIVANTNFVGSWRAYTHNTHAIPLEGPFVMSKV</sequence>
<proteinExistence type="predicted"/>
<keyword evidence="3" id="KW-1185">Reference proteome</keyword>
<feature type="region of interest" description="Disordered" evidence="1">
    <location>
        <begin position="598"/>
        <end position="625"/>
    </location>
</feature>
<dbReference type="EMBL" id="BFAD01000001">
    <property type="protein sequence ID" value="GBE77595.1"/>
    <property type="molecule type" value="Genomic_DNA"/>
</dbReference>
<feature type="region of interest" description="Disordered" evidence="1">
    <location>
        <begin position="545"/>
        <end position="574"/>
    </location>
</feature>
<reference evidence="2 3" key="1">
    <citation type="journal article" date="2018" name="Sci. Rep.">
        <title>Genome sequence of the cauliflower mushroom Sparassis crispa (Hanabiratake) and its association with beneficial usage.</title>
        <authorList>
            <person name="Kiyama R."/>
            <person name="Furutani Y."/>
            <person name="Kawaguchi K."/>
            <person name="Nakanishi T."/>
        </authorList>
    </citation>
    <scope>NUCLEOTIDE SEQUENCE [LARGE SCALE GENOMIC DNA]</scope>
</reference>
<dbReference type="RefSeq" id="XP_027608508.1">
    <property type="nucleotide sequence ID" value="XM_027752707.1"/>
</dbReference>
<feature type="compositionally biased region" description="Low complexity" evidence="1">
    <location>
        <begin position="548"/>
        <end position="567"/>
    </location>
</feature>
<dbReference type="AlphaFoldDB" id="A0A401G604"/>
<organism evidence="2 3">
    <name type="scientific">Sparassis crispa</name>
    <dbReference type="NCBI Taxonomy" id="139825"/>
    <lineage>
        <taxon>Eukaryota</taxon>
        <taxon>Fungi</taxon>
        <taxon>Dikarya</taxon>
        <taxon>Basidiomycota</taxon>
        <taxon>Agaricomycotina</taxon>
        <taxon>Agaricomycetes</taxon>
        <taxon>Polyporales</taxon>
        <taxon>Sparassidaceae</taxon>
        <taxon>Sparassis</taxon>
    </lineage>
</organism>
<accession>A0A401G604</accession>
<evidence type="ECO:0000313" key="2">
    <source>
        <dbReference type="EMBL" id="GBE77595.1"/>
    </source>
</evidence>
<dbReference type="STRING" id="139825.A0A401G604"/>
<evidence type="ECO:0000313" key="3">
    <source>
        <dbReference type="Proteomes" id="UP000287166"/>
    </source>
</evidence>